<dbReference type="RefSeq" id="WP_344391095.1">
    <property type="nucleotide sequence ID" value="NZ_BAAASJ010000033.1"/>
</dbReference>
<reference evidence="3" key="1">
    <citation type="journal article" date="2019" name="Int. J. Syst. Evol. Microbiol.">
        <title>The Global Catalogue of Microorganisms (GCM) 10K type strain sequencing project: providing services to taxonomists for standard genome sequencing and annotation.</title>
        <authorList>
            <consortium name="The Broad Institute Genomics Platform"/>
            <consortium name="The Broad Institute Genome Sequencing Center for Infectious Disease"/>
            <person name="Wu L."/>
            <person name="Ma J."/>
        </authorList>
    </citation>
    <scope>NUCLEOTIDE SEQUENCE [LARGE SCALE GENOMIC DNA]</scope>
    <source>
        <strain evidence="3">JCM 4524</strain>
    </source>
</reference>
<keyword evidence="3" id="KW-1185">Reference proteome</keyword>
<sequence>MNSLLSTKTSTTKDALPEPSAESDLAPLLTAWELAHSTATDPDWRHLLDELAHPDTTQAFHRLAAAAA</sequence>
<gene>
    <name evidence="2" type="ORF">GCM10010307_35190</name>
</gene>
<organism evidence="2 3">
    <name type="scientific">Streptomyces vastus</name>
    <dbReference type="NCBI Taxonomy" id="285451"/>
    <lineage>
        <taxon>Bacteria</taxon>
        <taxon>Bacillati</taxon>
        <taxon>Actinomycetota</taxon>
        <taxon>Actinomycetes</taxon>
        <taxon>Kitasatosporales</taxon>
        <taxon>Streptomycetaceae</taxon>
        <taxon>Streptomyces</taxon>
    </lineage>
</organism>
<proteinExistence type="predicted"/>
<feature type="compositionally biased region" description="Low complexity" evidence="1">
    <location>
        <begin position="1"/>
        <end position="13"/>
    </location>
</feature>
<name>A0ABP6DB83_9ACTN</name>
<comment type="caution">
    <text evidence="2">The sequence shown here is derived from an EMBL/GenBank/DDBJ whole genome shotgun (WGS) entry which is preliminary data.</text>
</comment>
<evidence type="ECO:0000313" key="2">
    <source>
        <dbReference type="EMBL" id="GAA2637532.1"/>
    </source>
</evidence>
<dbReference type="EMBL" id="BAAASJ010000033">
    <property type="protein sequence ID" value="GAA2637532.1"/>
    <property type="molecule type" value="Genomic_DNA"/>
</dbReference>
<protein>
    <submittedName>
        <fullName evidence="2">Uncharacterized protein</fullName>
    </submittedName>
</protein>
<dbReference type="Proteomes" id="UP001500151">
    <property type="component" value="Unassembled WGS sequence"/>
</dbReference>
<feature type="region of interest" description="Disordered" evidence="1">
    <location>
        <begin position="1"/>
        <end position="22"/>
    </location>
</feature>
<evidence type="ECO:0000313" key="3">
    <source>
        <dbReference type="Proteomes" id="UP001500151"/>
    </source>
</evidence>
<evidence type="ECO:0000256" key="1">
    <source>
        <dbReference type="SAM" id="MobiDB-lite"/>
    </source>
</evidence>
<accession>A0ABP6DB83</accession>